<dbReference type="InterPro" id="IPR050640">
    <property type="entry name" value="Bact_2-comp_sensor_kinase"/>
</dbReference>
<dbReference type="Proteomes" id="UP000678545">
    <property type="component" value="Unassembled WGS sequence"/>
</dbReference>
<evidence type="ECO:0000313" key="3">
    <source>
        <dbReference type="EMBL" id="MBR7801321.1"/>
    </source>
</evidence>
<reference evidence="3" key="1">
    <citation type="submission" date="2021-04" db="EMBL/GenBank/DDBJ databases">
        <title>novel species isolated from subtropical streams in China.</title>
        <authorList>
            <person name="Lu H."/>
        </authorList>
    </citation>
    <scope>NUCLEOTIDE SEQUENCE</scope>
    <source>
        <strain evidence="3">FT137W</strain>
    </source>
</reference>
<keyword evidence="3" id="KW-0418">Kinase</keyword>
<protein>
    <submittedName>
        <fullName evidence="3">Histidine kinase</fullName>
    </submittedName>
</protein>
<evidence type="ECO:0000313" key="4">
    <source>
        <dbReference type="Proteomes" id="UP000678545"/>
    </source>
</evidence>
<feature type="domain" description="Signal transduction histidine kinase internal region" evidence="2">
    <location>
        <begin position="162"/>
        <end position="241"/>
    </location>
</feature>
<feature type="transmembrane region" description="Helical" evidence="1">
    <location>
        <begin position="72"/>
        <end position="105"/>
    </location>
</feature>
<dbReference type="GO" id="GO:0000155">
    <property type="term" value="F:phosphorelay sensor kinase activity"/>
    <property type="evidence" value="ECO:0007669"/>
    <property type="project" value="InterPro"/>
</dbReference>
<evidence type="ECO:0000256" key="1">
    <source>
        <dbReference type="SAM" id="Phobius"/>
    </source>
</evidence>
<evidence type="ECO:0000259" key="2">
    <source>
        <dbReference type="Pfam" id="PF06580"/>
    </source>
</evidence>
<dbReference type="InterPro" id="IPR036890">
    <property type="entry name" value="HATPase_C_sf"/>
</dbReference>
<gene>
    <name evidence="3" type="ORF">KDM90_15030</name>
</gene>
<keyword evidence="3" id="KW-0808">Transferase</keyword>
<keyword evidence="1" id="KW-0812">Transmembrane</keyword>
<dbReference type="Pfam" id="PF06580">
    <property type="entry name" value="His_kinase"/>
    <property type="match status" value="1"/>
</dbReference>
<dbReference type="AlphaFoldDB" id="A0A941E4E3"/>
<keyword evidence="1" id="KW-1133">Transmembrane helix</keyword>
<feature type="transmembrane region" description="Helical" evidence="1">
    <location>
        <begin position="117"/>
        <end position="142"/>
    </location>
</feature>
<dbReference type="PANTHER" id="PTHR34220:SF7">
    <property type="entry name" value="SENSOR HISTIDINE KINASE YPDA"/>
    <property type="match status" value="1"/>
</dbReference>
<dbReference type="PANTHER" id="PTHR34220">
    <property type="entry name" value="SENSOR HISTIDINE KINASE YPDA"/>
    <property type="match status" value="1"/>
</dbReference>
<keyword evidence="1" id="KW-0472">Membrane</keyword>
<dbReference type="GO" id="GO:0016020">
    <property type="term" value="C:membrane"/>
    <property type="evidence" value="ECO:0007669"/>
    <property type="project" value="InterPro"/>
</dbReference>
<organism evidence="3 4">
    <name type="scientific">Undibacterium fentianense</name>
    <dbReference type="NCBI Taxonomy" id="2828728"/>
    <lineage>
        <taxon>Bacteria</taxon>
        <taxon>Pseudomonadati</taxon>
        <taxon>Pseudomonadota</taxon>
        <taxon>Betaproteobacteria</taxon>
        <taxon>Burkholderiales</taxon>
        <taxon>Oxalobacteraceae</taxon>
        <taxon>Undibacterium</taxon>
    </lineage>
</organism>
<name>A0A941E4E3_9BURK</name>
<proteinExistence type="predicted"/>
<sequence>MNPFIANLRTAFLTTLVWLMIGILMAVALVLSNLTNWERALIFAIPPAIIFSFVSASAYYVCRSLPIKKRRFLLVCGLFGGTSFISGLIFSLICGGWNVIISFLHEARFGIPFTYPIAVFIIISGSLFYLLSLLAYDVLIAFDNVRYAERREAESEVLAREAELQVLRTQINPHFLFNSLNSISALTAIDANAARNMTIELAQFFRLTLSLSERQKITLAEEIALCKHFLTIEKIRFGQKLQIQMDINPDTESCLLPPMLLQPLLENAIKHGIRDLVDGGTIHLTSKIRAPWLFISIENPIDVVPSLAIGTGTGLKNLSARIQSLYGDKSRVESQRNPHSFRVEIALPLER</sequence>
<dbReference type="SUPFAM" id="SSF55874">
    <property type="entry name" value="ATPase domain of HSP90 chaperone/DNA topoisomerase II/histidine kinase"/>
    <property type="match status" value="1"/>
</dbReference>
<comment type="caution">
    <text evidence="3">The sequence shown here is derived from an EMBL/GenBank/DDBJ whole genome shotgun (WGS) entry which is preliminary data.</text>
</comment>
<keyword evidence="4" id="KW-1185">Reference proteome</keyword>
<dbReference type="EMBL" id="JAGSPJ010000006">
    <property type="protein sequence ID" value="MBR7801321.1"/>
    <property type="molecule type" value="Genomic_DNA"/>
</dbReference>
<accession>A0A941E4E3</accession>
<dbReference type="RefSeq" id="WP_212676430.1">
    <property type="nucleotide sequence ID" value="NZ_JAGSPJ010000006.1"/>
</dbReference>
<feature type="transmembrane region" description="Helical" evidence="1">
    <location>
        <begin position="12"/>
        <end position="34"/>
    </location>
</feature>
<feature type="transmembrane region" description="Helical" evidence="1">
    <location>
        <begin position="40"/>
        <end position="60"/>
    </location>
</feature>
<dbReference type="Gene3D" id="3.30.565.10">
    <property type="entry name" value="Histidine kinase-like ATPase, C-terminal domain"/>
    <property type="match status" value="1"/>
</dbReference>
<dbReference type="InterPro" id="IPR010559">
    <property type="entry name" value="Sig_transdc_His_kin_internal"/>
</dbReference>